<dbReference type="Proteomes" id="UP001055712">
    <property type="component" value="Unassembled WGS sequence"/>
</dbReference>
<gene>
    <name evidence="1" type="ORF">D9Q98_004584</name>
</gene>
<evidence type="ECO:0000313" key="1">
    <source>
        <dbReference type="EMBL" id="KAI3431534.1"/>
    </source>
</evidence>
<dbReference type="EMBL" id="SIDB01000006">
    <property type="protein sequence ID" value="KAI3431534.1"/>
    <property type="molecule type" value="Genomic_DNA"/>
</dbReference>
<proteinExistence type="predicted"/>
<accession>A0A9D4TQ70</accession>
<evidence type="ECO:0000313" key="2">
    <source>
        <dbReference type="Proteomes" id="UP001055712"/>
    </source>
</evidence>
<reference evidence="1" key="2">
    <citation type="submission" date="2020-11" db="EMBL/GenBank/DDBJ databases">
        <authorList>
            <person name="Cecchin M."/>
            <person name="Marcolungo L."/>
            <person name="Rossato M."/>
            <person name="Girolomoni L."/>
            <person name="Cosentino E."/>
            <person name="Cuine S."/>
            <person name="Li-Beisson Y."/>
            <person name="Delledonne M."/>
            <person name="Ballottari M."/>
        </authorList>
    </citation>
    <scope>NUCLEOTIDE SEQUENCE</scope>
    <source>
        <strain evidence="1">211/11P</strain>
        <tissue evidence="1">Whole cell</tissue>
    </source>
</reference>
<comment type="caution">
    <text evidence="1">The sequence shown here is derived from an EMBL/GenBank/DDBJ whole genome shotgun (WGS) entry which is preliminary data.</text>
</comment>
<dbReference type="AlphaFoldDB" id="A0A9D4TQ70"/>
<reference evidence="1" key="1">
    <citation type="journal article" date="2019" name="Plant J.">
        <title>Chlorella vulgaris genome assembly and annotation reveals the molecular basis for metabolic acclimation to high light conditions.</title>
        <authorList>
            <person name="Cecchin M."/>
            <person name="Marcolungo L."/>
            <person name="Rossato M."/>
            <person name="Girolomoni L."/>
            <person name="Cosentino E."/>
            <person name="Cuine S."/>
            <person name="Li-Beisson Y."/>
            <person name="Delledonne M."/>
            <person name="Ballottari M."/>
        </authorList>
    </citation>
    <scope>NUCLEOTIDE SEQUENCE</scope>
    <source>
        <strain evidence="1">211/11P</strain>
    </source>
</reference>
<keyword evidence="2" id="KW-1185">Reference proteome</keyword>
<organism evidence="1 2">
    <name type="scientific">Chlorella vulgaris</name>
    <name type="common">Green alga</name>
    <dbReference type="NCBI Taxonomy" id="3077"/>
    <lineage>
        <taxon>Eukaryota</taxon>
        <taxon>Viridiplantae</taxon>
        <taxon>Chlorophyta</taxon>
        <taxon>core chlorophytes</taxon>
        <taxon>Trebouxiophyceae</taxon>
        <taxon>Chlorellales</taxon>
        <taxon>Chlorellaceae</taxon>
        <taxon>Chlorella clade</taxon>
        <taxon>Chlorella</taxon>
    </lineage>
</organism>
<name>A0A9D4TQ70_CHLVU</name>
<sequence>MPPPTWKVNLSVGVIASGECSNAPSGAVSAAQAAVAVTAGEKGAAVAREAGWVAVGVEEEGWVAVGWVAVVDWAGAWVGAEAVWVGVRAEGMVEGCIPSLGRKPAVGKGGDLVAAEAGGEEGVGVVTAEVGGEEGVGVVTVEVGEEAGTEEGSAELGWVAETGSADAGCPAAQRGPEPTCPVRLRERNIVLTGWCMLSQQHCAKRAALTTVKLEPERSCAVSTSSASQK</sequence>
<protein>
    <submittedName>
        <fullName evidence="1">Uncharacterized protein</fullName>
    </submittedName>
</protein>